<keyword evidence="2" id="KW-1185">Reference proteome</keyword>
<gene>
    <name evidence="1" type="ORF">HaLaN_30168</name>
</gene>
<evidence type="ECO:0000313" key="1">
    <source>
        <dbReference type="EMBL" id="GFH31182.1"/>
    </source>
</evidence>
<feature type="non-terminal residue" evidence="1">
    <location>
        <position position="159"/>
    </location>
</feature>
<dbReference type="Gene3D" id="3.40.1190.20">
    <property type="match status" value="1"/>
</dbReference>
<reference evidence="1 2" key="1">
    <citation type="submission" date="2020-02" db="EMBL/GenBank/DDBJ databases">
        <title>Draft genome sequence of Haematococcus lacustris strain NIES-144.</title>
        <authorList>
            <person name="Morimoto D."/>
            <person name="Nakagawa S."/>
            <person name="Yoshida T."/>
            <person name="Sawayama S."/>
        </authorList>
    </citation>
    <scope>NUCLEOTIDE SEQUENCE [LARGE SCALE GENOMIC DNA]</scope>
    <source>
        <strain evidence="1 2">NIES-144</strain>
    </source>
</reference>
<sequence length="159" mass="16846">GGSVSYAAVAAKALGLRACVVTTAGPGFNTSVFDGHELHIVPAEHTLTFEHSYGSALAALWWGLADRWWRGPQQLLAVIAQGHQRTLGPRGVVQQLPTPSSELMAAMSPRMSVFLSDVETEGWSPADLGSLAAGSARLIITAGAKGAQEWDWAARRVKQ</sequence>
<proteinExistence type="predicted"/>
<comment type="caution">
    <text evidence="1">The sequence shown here is derived from an EMBL/GenBank/DDBJ whole genome shotgun (WGS) entry which is preliminary data.</text>
</comment>
<feature type="non-terminal residue" evidence="1">
    <location>
        <position position="1"/>
    </location>
</feature>
<protein>
    <submittedName>
        <fullName evidence="1">PfkB domain-containing protein</fullName>
    </submittedName>
</protein>
<evidence type="ECO:0000313" key="2">
    <source>
        <dbReference type="Proteomes" id="UP000485058"/>
    </source>
</evidence>
<name>A0A6A0AEY8_HAELA</name>
<organism evidence="1 2">
    <name type="scientific">Haematococcus lacustris</name>
    <name type="common">Green alga</name>
    <name type="synonym">Haematococcus pluvialis</name>
    <dbReference type="NCBI Taxonomy" id="44745"/>
    <lineage>
        <taxon>Eukaryota</taxon>
        <taxon>Viridiplantae</taxon>
        <taxon>Chlorophyta</taxon>
        <taxon>core chlorophytes</taxon>
        <taxon>Chlorophyceae</taxon>
        <taxon>CS clade</taxon>
        <taxon>Chlamydomonadales</taxon>
        <taxon>Haematococcaceae</taxon>
        <taxon>Haematococcus</taxon>
    </lineage>
</organism>
<dbReference type="AlphaFoldDB" id="A0A6A0AEY8"/>
<dbReference type="EMBL" id="BLLF01005422">
    <property type="protein sequence ID" value="GFH31182.1"/>
    <property type="molecule type" value="Genomic_DNA"/>
</dbReference>
<dbReference type="Proteomes" id="UP000485058">
    <property type="component" value="Unassembled WGS sequence"/>
</dbReference>
<dbReference type="InterPro" id="IPR029056">
    <property type="entry name" value="Ribokinase-like"/>
</dbReference>
<accession>A0A6A0AEY8</accession>